<evidence type="ECO:0000256" key="3">
    <source>
        <dbReference type="SAM" id="Phobius"/>
    </source>
</evidence>
<dbReference type="PANTHER" id="PTHR43689">
    <property type="entry name" value="HYDROLASE"/>
    <property type="match status" value="1"/>
</dbReference>
<gene>
    <name evidence="5" type="ORF">SAMN05421781_2745</name>
</gene>
<name>A0A1H2XHA4_9BACI</name>
<dbReference type="PIRSF" id="PIRSF017388">
    <property type="entry name" value="Esterase_lipase"/>
    <property type="match status" value="1"/>
</dbReference>
<dbReference type="SUPFAM" id="SSF53474">
    <property type="entry name" value="alpha/beta-Hydrolases"/>
    <property type="match status" value="1"/>
</dbReference>
<dbReference type="InterPro" id="IPR000073">
    <property type="entry name" value="AB_hydrolase_1"/>
</dbReference>
<organism evidence="5 6">
    <name type="scientific">Marinococcus luteus</name>
    <dbReference type="NCBI Taxonomy" id="1122204"/>
    <lineage>
        <taxon>Bacteria</taxon>
        <taxon>Bacillati</taxon>
        <taxon>Bacillota</taxon>
        <taxon>Bacilli</taxon>
        <taxon>Bacillales</taxon>
        <taxon>Bacillaceae</taxon>
        <taxon>Marinococcus</taxon>
    </lineage>
</organism>
<keyword evidence="3" id="KW-0472">Membrane</keyword>
<dbReference type="AlphaFoldDB" id="A0A1H2XHA4"/>
<dbReference type="Pfam" id="PF12697">
    <property type="entry name" value="Abhydrolase_6"/>
    <property type="match status" value="1"/>
</dbReference>
<dbReference type="RefSeq" id="WP_091616301.1">
    <property type="nucleotide sequence ID" value="NZ_FNNC01000007.1"/>
</dbReference>
<feature type="active site" description="Charge relay system" evidence="1">
    <location>
        <position position="214"/>
    </location>
</feature>
<evidence type="ECO:0000313" key="5">
    <source>
        <dbReference type="EMBL" id="SDW92273.1"/>
    </source>
</evidence>
<dbReference type="InterPro" id="IPR012354">
    <property type="entry name" value="Esterase_lipase"/>
</dbReference>
<proteinExistence type="predicted"/>
<accession>A0A1H2XHA4</accession>
<dbReference type="Gene3D" id="3.40.50.1820">
    <property type="entry name" value="alpha/beta hydrolase"/>
    <property type="match status" value="1"/>
</dbReference>
<keyword evidence="3" id="KW-0812">Transmembrane</keyword>
<evidence type="ECO:0000256" key="2">
    <source>
        <dbReference type="PIRSR" id="PIRSR017388-2"/>
    </source>
</evidence>
<feature type="active site" description="Nucleophile" evidence="1">
    <location>
        <position position="88"/>
    </location>
</feature>
<feature type="active site" description="Charge relay system" evidence="1">
    <location>
        <position position="184"/>
    </location>
</feature>
<dbReference type="Proteomes" id="UP000199488">
    <property type="component" value="Unassembled WGS sequence"/>
</dbReference>
<reference evidence="5 6" key="1">
    <citation type="submission" date="2016-10" db="EMBL/GenBank/DDBJ databases">
        <authorList>
            <person name="de Groot N.N."/>
        </authorList>
    </citation>
    <scope>NUCLEOTIDE SEQUENCE [LARGE SCALE GENOMIC DNA]</scope>
    <source>
        <strain evidence="5 6">DSM 23126</strain>
    </source>
</reference>
<dbReference type="PANTHER" id="PTHR43689:SF8">
    <property type="entry name" value="ALPHA_BETA-HYDROLASES SUPERFAMILY PROTEIN"/>
    <property type="match status" value="1"/>
</dbReference>
<keyword evidence="6" id="KW-1185">Reference proteome</keyword>
<keyword evidence="3" id="KW-1133">Transmembrane helix</keyword>
<dbReference type="EMBL" id="FNNC01000007">
    <property type="protein sequence ID" value="SDW92273.1"/>
    <property type="molecule type" value="Genomic_DNA"/>
</dbReference>
<feature type="domain" description="AB hydrolase-1" evidence="4">
    <location>
        <begin position="13"/>
        <end position="226"/>
    </location>
</feature>
<sequence>MKTAAENQTIGCLCLHGFTGSPWEVEPIAAVLRACTDWIVETPVLPGHADGSFSIQNRVSYVTWIHAADRAAKKLAAACSTLYVIGFSMGGLLACYVAARYQVERLVLIGMPMEYINPGQFLKDTLLVVGGRARGSLHPWYGVAAEKLKTPGWALREFQQAAHVLRPFVGKVSCPVFIGQGEKDGLVPVRSAVRIYKTVKSPVKQFVLYKNGKHFLFHGPHRHEAVNDVRLFLTSTQINSENLMRTID</sequence>
<evidence type="ECO:0000259" key="4">
    <source>
        <dbReference type="Pfam" id="PF12697"/>
    </source>
</evidence>
<feature type="transmembrane region" description="Helical" evidence="3">
    <location>
        <begin position="75"/>
        <end position="99"/>
    </location>
</feature>
<dbReference type="GO" id="GO:0052689">
    <property type="term" value="F:carboxylic ester hydrolase activity"/>
    <property type="evidence" value="ECO:0007669"/>
    <property type="project" value="InterPro"/>
</dbReference>
<feature type="binding site" evidence="2">
    <location>
        <position position="89"/>
    </location>
    <ligand>
        <name>substrate</name>
    </ligand>
</feature>
<feature type="binding site" evidence="2">
    <location>
        <position position="18"/>
    </location>
    <ligand>
        <name>substrate</name>
    </ligand>
</feature>
<dbReference type="InterPro" id="IPR029058">
    <property type="entry name" value="AB_hydrolase_fold"/>
</dbReference>
<dbReference type="OrthoDB" id="9786110at2"/>
<protein>
    <submittedName>
        <fullName evidence="5">Esterase/lipase</fullName>
    </submittedName>
</protein>
<evidence type="ECO:0000313" key="6">
    <source>
        <dbReference type="Proteomes" id="UP000199488"/>
    </source>
</evidence>
<dbReference type="STRING" id="1122204.SAMN05421781_2745"/>
<evidence type="ECO:0000256" key="1">
    <source>
        <dbReference type="PIRSR" id="PIRSR017388-1"/>
    </source>
</evidence>